<keyword evidence="4 8" id="KW-1133">Transmembrane helix</keyword>
<evidence type="ECO:0000313" key="10">
    <source>
        <dbReference type="Proteomes" id="UP000007148"/>
    </source>
</evidence>
<evidence type="ECO:0000256" key="3">
    <source>
        <dbReference type="ARBA" id="ARBA00022792"/>
    </source>
</evidence>
<dbReference type="GO" id="GO:0005743">
    <property type="term" value="C:mitochondrial inner membrane"/>
    <property type="evidence" value="ECO:0007669"/>
    <property type="project" value="UniProtKB-SubCell"/>
</dbReference>
<accession>G4TEL5</accession>
<evidence type="ECO:0000256" key="8">
    <source>
        <dbReference type="SAM" id="Phobius"/>
    </source>
</evidence>
<dbReference type="eggNOG" id="ENOG502S81D">
    <property type="taxonomic scope" value="Eukaryota"/>
</dbReference>
<dbReference type="PANTHER" id="PTHR21382">
    <property type="entry name" value="NADH-UBIQUINONE OXIDOREDUCTASE SUBUNIT"/>
    <property type="match status" value="1"/>
</dbReference>
<sequence length="409" mass="43917">MSEQTAGSGSSTQGPSVHSSLERKVEQRLVPTSSLQPGVLDVLIAWRTSHVQKLKRAYAADASISPEQKKYLSSLPDKPDWKTSGVVDVRQLPPFVDVGDASVGKVLTEVKLEDVDVGLAKKVTQGVSEGLDRTLKMSTASKGKSQGGMFSRLFGDANESGAQSWIRRSKEYFPPPKDKHHPIKVSTEHEAREMTKNERDEVIQALKHGQVAMSKSLSTSPLGAAALGVGLGGFGGVVVSALQNAVQPHNHGWKGIYTRTGSTIFAFALGGGTYGLMDAYMKQRTGKDDATTKFTAGCVAGFMVGMTTGRSIPAALGGCVFLGTPMAVLQEQGGSILGDGKFEHASLQGQISQRMSTLFKTPKPLLTAEQQSARDREVEELLALEKLRGKVMSPKLRELLEERVERASH</sequence>
<gene>
    <name evidence="9" type="ORF">PIIN_03682</name>
</gene>
<dbReference type="STRING" id="1109443.G4TEL5"/>
<evidence type="ECO:0000256" key="2">
    <source>
        <dbReference type="ARBA" id="ARBA00022692"/>
    </source>
</evidence>
<dbReference type="EMBL" id="CAFZ01000062">
    <property type="protein sequence ID" value="CCA69741.1"/>
    <property type="molecule type" value="Genomic_DNA"/>
</dbReference>
<reference evidence="9 10" key="1">
    <citation type="journal article" date="2011" name="PLoS Pathog.">
        <title>Endophytic Life Strategies Decoded by Genome and Transcriptome Analyses of the Mutualistic Root Symbiont Piriformospora indica.</title>
        <authorList>
            <person name="Zuccaro A."/>
            <person name="Lahrmann U."/>
            <person name="Guldener U."/>
            <person name="Langen G."/>
            <person name="Pfiffi S."/>
            <person name="Biedenkopf D."/>
            <person name="Wong P."/>
            <person name="Samans B."/>
            <person name="Grimm C."/>
            <person name="Basiewicz M."/>
            <person name="Murat C."/>
            <person name="Martin F."/>
            <person name="Kogel K.H."/>
        </authorList>
    </citation>
    <scope>NUCLEOTIDE SEQUENCE [LARGE SCALE GENOMIC DNA]</scope>
    <source>
        <strain evidence="9 10">DSM 11827</strain>
    </source>
</reference>
<keyword evidence="6 8" id="KW-0472">Membrane</keyword>
<comment type="subcellular location">
    <subcellularLocation>
        <location evidence="1">Mitochondrion inner membrane</location>
        <topology evidence="1">Multi-pass membrane protein</topology>
    </subcellularLocation>
</comment>
<keyword evidence="2 8" id="KW-0812">Transmembrane</keyword>
<keyword evidence="5" id="KW-0496">Mitochondrion</keyword>
<evidence type="ECO:0000256" key="4">
    <source>
        <dbReference type="ARBA" id="ARBA00022989"/>
    </source>
</evidence>
<evidence type="ECO:0000256" key="6">
    <source>
        <dbReference type="ARBA" id="ARBA00023136"/>
    </source>
</evidence>
<feature type="transmembrane region" description="Helical" evidence="8">
    <location>
        <begin position="222"/>
        <end position="244"/>
    </location>
</feature>
<evidence type="ECO:0000313" key="9">
    <source>
        <dbReference type="EMBL" id="CCA69741.1"/>
    </source>
</evidence>
<evidence type="ECO:0000256" key="5">
    <source>
        <dbReference type="ARBA" id="ARBA00023128"/>
    </source>
</evidence>
<keyword evidence="10" id="KW-1185">Reference proteome</keyword>
<dbReference type="GO" id="GO:0006120">
    <property type="term" value="P:mitochondrial electron transport, NADH to ubiquinone"/>
    <property type="evidence" value="ECO:0007669"/>
    <property type="project" value="InterPro"/>
</dbReference>
<keyword evidence="3" id="KW-0999">Mitochondrion inner membrane</keyword>
<organism evidence="9 10">
    <name type="scientific">Serendipita indica (strain DSM 11827)</name>
    <name type="common">Root endophyte fungus</name>
    <name type="synonym">Piriformospora indica</name>
    <dbReference type="NCBI Taxonomy" id="1109443"/>
    <lineage>
        <taxon>Eukaryota</taxon>
        <taxon>Fungi</taxon>
        <taxon>Dikarya</taxon>
        <taxon>Basidiomycota</taxon>
        <taxon>Agaricomycotina</taxon>
        <taxon>Agaricomycetes</taxon>
        <taxon>Sebacinales</taxon>
        <taxon>Serendipitaceae</taxon>
        <taxon>Serendipita</taxon>
    </lineage>
</organism>
<evidence type="ECO:0000256" key="1">
    <source>
        <dbReference type="ARBA" id="ARBA00004448"/>
    </source>
</evidence>
<dbReference type="OrthoDB" id="1913277at2759"/>
<feature type="region of interest" description="Disordered" evidence="7">
    <location>
        <begin position="1"/>
        <end position="29"/>
    </location>
</feature>
<dbReference type="InParanoid" id="G4TEL5"/>
<dbReference type="GO" id="GO:0045271">
    <property type="term" value="C:respiratory chain complex I"/>
    <property type="evidence" value="ECO:0007669"/>
    <property type="project" value="InterPro"/>
</dbReference>
<dbReference type="HOGENOM" id="CLU_672881_0_0_1"/>
<proteinExistence type="predicted"/>
<evidence type="ECO:0000256" key="7">
    <source>
        <dbReference type="SAM" id="MobiDB-lite"/>
    </source>
</evidence>
<protein>
    <submittedName>
        <fullName evidence="9">Uncharacterized protein</fullName>
    </submittedName>
</protein>
<feature type="transmembrane region" description="Helical" evidence="8">
    <location>
        <begin position="256"/>
        <end position="277"/>
    </location>
</feature>
<feature type="compositionally biased region" description="Polar residues" evidence="7">
    <location>
        <begin position="1"/>
        <end position="19"/>
    </location>
</feature>
<dbReference type="InterPro" id="IPR039205">
    <property type="entry name" value="NDUFA11"/>
</dbReference>
<comment type="caution">
    <text evidence="9">The sequence shown here is derived from an EMBL/GenBank/DDBJ whole genome shotgun (WGS) entry which is preliminary data.</text>
</comment>
<dbReference type="Proteomes" id="UP000007148">
    <property type="component" value="Unassembled WGS sequence"/>
</dbReference>
<dbReference type="PANTHER" id="PTHR21382:SF1">
    <property type="entry name" value="NADH DEHYDROGENASE [UBIQUINONE] 1 ALPHA SUBCOMPLEX SUBUNIT 11"/>
    <property type="match status" value="1"/>
</dbReference>
<dbReference type="AlphaFoldDB" id="G4TEL5"/>
<name>G4TEL5_SERID</name>